<organism evidence="6 7">
    <name type="scientific">Defluviitalea raffinosedens</name>
    <dbReference type="NCBI Taxonomy" id="1450156"/>
    <lineage>
        <taxon>Bacteria</taxon>
        <taxon>Bacillati</taxon>
        <taxon>Bacillota</taxon>
        <taxon>Clostridia</taxon>
        <taxon>Lachnospirales</taxon>
        <taxon>Defluviitaleaceae</taxon>
        <taxon>Defluviitalea</taxon>
    </lineage>
</organism>
<accession>A0A7C8LEM0</accession>
<evidence type="ECO:0000313" key="7">
    <source>
        <dbReference type="Proteomes" id="UP000483018"/>
    </source>
</evidence>
<dbReference type="SUPFAM" id="SSF89082">
    <property type="entry name" value="Antibiotic binding domain of TipA-like multidrug resistance regulators"/>
    <property type="match status" value="1"/>
</dbReference>
<dbReference type="OrthoDB" id="9814833at2"/>
<gene>
    <name evidence="6" type="ORF">GND95_08370</name>
</gene>
<evidence type="ECO:0000256" key="2">
    <source>
        <dbReference type="ARBA" id="ARBA00023125"/>
    </source>
</evidence>
<dbReference type="GO" id="GO:0003677">
    <property type="term" value="F:DNA binding"/>
    <property type="evidence" value="ECO:0007669"/>
    <property type="project" value="UniProtKB-KW"/>
</dbReference>
<dbReference type="SMART" id="SM00422">
    <property type="entry name" value="HTH_MERR"/>
    <property type="match status" value="1"/>
</dbReference>
<dbReference type="InterPro" id="IPR012925">
    <property type="entry name" value="TipAS_dom"/>
</dbReference>
<dbReference type="InterPro" id="IPR047057">
    <property type="entry name" value="MerR_fam"/>
</dbReference>
<dbReference type="CDD" id="cd01106">
    <property type="entry name" value="HTH_TipAL-Mta"/>
    <property type="match status" value="1"/>
</dbReference>
<keyword evidence="4" id="KW-0804">Transcription</keyword>
<dbReference type="Pfam" id="PF13411">
    <property type="entry name" value="MerR_1"/>
    <property type="match status" value="1"/>
</dbReference>
<name>A0A7C8LEM0_9FIRM</name>
<dbReference type="Gene3D" id="1.10.1660.10">
    <property type="match status" value="1"/>
</dbReference>
<evidence type="ECO:0000259" key="5">
    <source>
        <dbReference type="PROSITE" id="PS50937"/>
    </source>
</evidence>
<sequence>MKTVKQISDLTGVSIRMLHHYDKIGLLKPTQLTESGYRLYDDQALATLQQILFFKELDFKLNEIKEIINSPNFDRMKVLENQKKLITLKRDRLNSLIELINKILEGDQVMSFKEFDMSAYYRALDEFKRENYEKVIKMFGSEEKYDEMIAKAKEAEKDIAQMAIKQYGSIENYVEAMKKNLNNEILANSAKQIDDFKNDFLYDQHPKLKELFKVLTEDLSKDISSEEIQKTCEEITHIVKEDYEVFKTNMGDSYWYSMVKQFLVLPEWVKEVDEKYGSGASKFIGKALEFNLKSSEPKLEILYKKLTSDLNKSPVCDEVQKMISEIVDETEKQNEYLRVEMGENYWTYLAEQYCSNPVFIESMDKNYGKGASKLIGEALMFYIENNKMLKK</sequence>
<dbReference type="PANTHER" id="PTHR30204">
    <property type="entry name" value="REDOX-CYCLING DRUG-SENSING TRANSCRIPTIONAL ACTIVATOR SOXR"/>
    <property type="match status" value="1"/>
</dbReference>
<comment type="caution">
    <text evidence="6">The sequence shown here is derived from an EMBL/GenBank/DDBJ whole genome shotgun (WGS) entry which is preliminary data.</text>
</comment>
<dbReference type="Pfam" id="PF07739">
    <property type="entry name" value="TipAS"/>
    <property type="match status" value="2"/>
</dbReference>
<keyword evidence="3" id="KW-0010">Activator</keyword>
<protein>
    <submittedName>
        <fullName evidence="6">MerR family transcriptional regulator</fullName>
    </submittedName>
</protein>
<dbReference type="RefSeq" id="WP_158740404.1">
    <property type="nucleotide sequence ID" value="NZ_JAFBEP010000009.1"/>
</dbReference>
<dbReference type="InterPro" id="IPR036244">
    <property type="entry name" value="TipA-like_antibiotic-bd"/>
</dbReference>
<dbReference type="GO" id="GO:0003700">
    <property type="term" value="F:DNA-binding transcription factor activity"/>
    <property type="evidence" value="ECO:0007669"/>
    <property type="project" value="InterPro"/>
</dbReference>
<dbReference type="InterPro" id="IPR000551">
    <property type="entry name" value="MerR-type_HTH_dom"/>
</dbReference>
<keyword evidence="7" id="KW-1185">Reference proteome</keyword>
<reference evidence="6 7" key="1">
    <citation type="submission" date="2019-12" db="EMBL/GenBank/DDBJ databases">
        <title>Defluviitalea raffinosedens, isolated from a biogas fermenter, genome sequencing and characterization.</title>
        <authorList>
            <person name="Rettenmaier R."/>
            <person name="Schneider M."/>
            <person name="Neuhaus K."/>
            <person name="Liebl W."/>
            <person name="Zverlov V."/>
        </authorList>
    </citation>
    <scope>NUCLEOTIDE SEQUENCE [LARGE SCALE GENOMIC DNA]</scope>
    <source>
        <strain evidence="6 7">249c-K6</strain>
    </source>
</reference>
<dbReference type="Proteomes" id="UP000483018">
    <property type="component" value="Unassembled WGS sequence"/>
</dbReference>
<dbReference type="PANTHER" id="PTHR30204:SF90">
    <property type="entry name" value="HTH-TYPE TRANSCRIPTIONAL ACTIVATOR MTA"/>
    <property type="match status" value="1"/>
</dbReference>
<evidence type="ECO:0000313" key="6">
    <source>
        <dbReference type="EMBL" id="KAE9634120.1"/>
    </source>
</evidence>
<evidence type="ECO:0000256" key="3">
    <source>
        <dbReference type="ARBA" id="ARBA00023159"/>
    </source>
</evidence>
<feature type="domain" description="HTH merR-type" evidence="5">
    <location>
        <begin position="1"/>
        <end position="70"/>
    </location>
</feature>
<evidence type="ECO:0000256" key="4">
    <source>
        <dbReference type="ARBA" id="ARBA00023163"/>
    </source>
</evidence>
<proteinExistence type="predicted"/>
<keyword evidence="1" id="KW-0805">Transcription regulation</keyword>
<dbReference type="EMBL" id="WSLF01000006">
    <property type="protein sequence ID" value="KAE9634120.1"/>
    <property type="molecule type" value="Genomic_DNA"/>
</dbReference>
<dbReference type="AlphaFoldDB" id="A0A7C8LEM0"/>
<dbReference type="InterPro" id="IPR009061">
    <property type="entry name" value="DNA-bd_dom_put_sf"/>
</dbReference>
<keyword evidence="2" id="KW-0238">DNA-binding</keyword>
<dbReference type="SUPFAM" id="SSF46955">
    <property type="entry name" value="Putative DNA-binding domain"/>
    <property type="match status" value="1"/>
</dbReference>
<evidence type="ECO:0000256" key="1">
    <source>
        <dbReference type="ARBA" id="ARBA00023015"/>
    </source>
</evidence>
<dbReference type="PROSITE" id="PS50937">
    <property type="entry name" value="HTH_MERR_2"/>
    <property type="match status" value="1"/>
</dbReference>